<dbReference type="Proteomes" id="UP001281761">
    <property type="component" value="Unassembled WGS sequence"/>
</dbReference>
<feature type="region of interest" description="Disordered" evidence="1">
    <location>
        <begin position="638"/>
        <end position="744"/>
    </location>
</feature>
<feature type="region of interest" description="Disordered" evidence="1">
    <location>
        <begin position="1"/>
        <end position="103"/>
    </location>
</feature>
<evidence type="ECO:0000256" key="1">
    <source>
        <dbReference type="SAM" id="MobiDB-lite"/>
    </source>
</evidence>
<comment type="caution">
    <text evidence="2">The sequence shown here is derived from an EMBL/GenBank/DDBJ whole genome shotgun (WGS) entry which is preliminary data.</text>
</comment>
<feature type="compositionally biased region" description="Polar residues" evidence="1">
    <location>
        <begin position="774"/>
        <end position="790"/>
    </location>
</feature>
<name>A0ABQ9WTL2_9EUKA</name>
<proteinExistence type="predicted"/>
<sequence>MSDSKSKSEGKDLQPHVMASSPLTESNPLQSGSRETPIPQEGNNPSFHLSRQVSADRIHSTMTFSNVPSSPTQLPANTPATAVTPPSDGKQSPHDLLDSYRSSTTNPFNLSLAGLSADPSLPRDSSSLNTNQNHFHLTPYFPNPSLEQTYAHMTSYPLSLEQIQPNDYYHGEMVHLPVSSPLVSSDTDQAVGEVAQLTLQPPGMGLTPADQFKQMELNETTHQNSETKNGPNFDESDAQYHSPTHTQEQFKDPRLYQPLYHPQTDRAGEIHHDGIQELGLNAFSNSGPVEGREHLPHLGTDPIPGSGIVHSAPQRDDANQDVIDHPRSTSQLDSTAAQHLQFNLGASPFLPRQPSSPPLSTSSPTLERPKSPSNDDFQNISFNLQAKPFTFGATAKNTPPNLDLSAAAVDAVPFIPKHSPHHNSASTPFPTTSSPYSMPSIAHHAHFPPTAAQLAQSYTFAKTHSAPQQYAPYQQGAVYPSYPQYPPQNYPYNPPSTVSYPPKPAPPIFATVPVGQPPTMNAQPRYPLNMSQQMMGPYQSPTRMHSNSMGDLQRMISSPHTISQTRSVGVDRCDVPYAQPVQSAQWMQVGPQLVGMYPQQPRPSFYPQSPHVAQAGSFSYPASSTPQDSMPSLLSLLQSSQQQTSGNQQLSPQNQQERQVSSGQRTVTIPLEIVNRIMSESDDQQNDEGSPSPIDGMEANRDNIQRTDENIPQQPSNRQTTAKQPYSPAFHASASTPQKDRQGQPYHFSQMLTHNQIAQPQTFVSLSTQLQHSGQQFQRQTRAGSQSLAETRTTLSTGTSSSFSSPSRHSPASLSSVPVTRPAGTLLLIHSPRSKPSPQTHSQYLPRPGSPLETLVDPGEDQSWRENHIIHHGGLTVEDMQMRRRNWLLFLHYREYDRRVKLNLMEPLHRKIERMPVEDDVGDCTLDTDLPPNSASPRPIHPMANFSQGLPLQPGQRLQRPIVQAPQPNQNVQSMGRPVLTNNQNLGIGRGR</sequence>
<gene>
    <name evidence="2" type="ORF">BLNAU_22424</name>
</gene>
<feature type="region of interest" description="Disordered" evidence="1">
    <location>
        <begin position="932"/>
        <end position="953"/>
    </location>
</feature>
<organism evidence="2 3">
    <name type="scientific">Blattamonas nauphoetae</name>
    <dbReference type="NCBI Taxonomy" id="2049346"/>
    <lineage>
        <taxon>Eukaryota</taxon>
        <taxon>Metamonada</taxon>
        <taxon>Preaxostyla</taxon>
        <taxon>Oxymonadida</taxon>
        <taxon>Blattamonas</taxon>
    </lineage>
</organism>
<feature type="compositionally biased region" description="Low complexity" evidence="1">
    <location>
        <begin position="347"/>
        <end position="366"/>
    </location>
</feature>
<feature type="region of interest" description="Disordered" evidence="1">
    <location>
        <begin position="346"/>
        <end position="379"/>
    </location>
</feature>
<feature type="region of interest" description="Disordered" evidence="1">
    <location>
        <begin position="774"/>
        <end position="859"/>
    </location>
</feature>
<feature type="compositionally biased region" description="Polar residues" evidence="1">
    <location>
        <begin position="60"/>
        <end position="74"/>
    </location>
</feature>
<evidence type="ECO:0000313" key="3">
    <source>
        <dbReference type="Proteomes" id="UP001281761"/>
    </source>
</evidence>
<feature type="compositionally biased region" description="Polar residues" evidence="1">
    <location>
        <begin position="21"/>
        <end position="34"/>
    </location>
</feature>
<feature type="compositionally biased region" description="Low complexity" evidence="1">
    <location>
        <begin position="791"/>
        <end position="816"/>
    </location>
</feature>
<feature type="compositionally biased region" description="Polar residues" evidence="1">
    <location>
        <begin position="710"/>
        <end position="724"/>
    </location>
</feature>
<feature type="region of interest" description="Disordered" evidence="1">
    <location>
        <begin position="968"/>
        <end position="992"/>
    </location>
</feature>
<feature type="compositionally biased region" description="Low complexity" evidence="1">
    <location>
        <begin position="638"/>
        <end position="653"/>
    </location>
</feature>
<feature type="compositionally biased region" description="Basic and acidic residues" evidence="1">
    <location>
        <begin position="698"/>
        <end position="709"/>
    </location>
</feature>
<feature type="compositionally biased region" description="Low complexity" evidence="1">
    <location>
        <begin position="75"/>
        <end position="86"/>
    </location>
</feature>
<keyword evidence="3" id="KW-1185">Reference proteome</keyword>
<protein>
    <submittedName>
        <fullName evidence="2">Uncharacterized protein</fullName>
    </submittedName>
</protein>
<dbReference type="EMBL" id="JARBJD010000391">
    <property type="protein sequence ID" value="KAK2942663.1"/>
    <property type="molecule type" value="Genomic_DNA"/>
</dbReference>
<feature type="compositionally biased region" description="Basic and acidic residues" evidence="1">
    <location>
        <begin position="1"/>
        <end position="14"/>
    </location>
</feature>
<feature type="compositionally biased region" description="Polar residues" evidence="1">
    <location>
        <begin position="968"/>
        <end position="986"/>
    </location>
</feature>
<feature type="region of interest" description="Disordered" evidence="1">
    <location>
        <begin position="220"/>
        <end position="254"/>
    </location>
</feature>
<feature type="region of interest" description="Disordered" evidence="1">
    <location>
        <begin position="281"/>
        <end position="334"/>
    </location>
</feature>
<feature type="compositionally biased region" description="Polar residues" evidence="1">
    <location>
        <begin position="220"/>
        <end position="230"/>
    </location>
</feature>
<feature type="compositionally biased region" description="Polar residues" evidence="1">
    <location>
        <begin position="654"/>
        <end position="667"/>
    </location>
</feature>
<feature type="compositionally biased region" description="Polar residues" evidence="1">
    <location>
        <begin position="834"/>
        <end position="843"/>
    </location>
</feature>
<evidence type="ECO:0000313" key="2">
    <source>
        <dbReference type="EMBL" id="KAK2942663.1"/>
    </source>
</evidence>
<accession>A0ABQ9WTL2</accession>
<feature type="compositionally biased region" description="Basic and acidic residues" evidence="1">
    <location>
        <begin position="313"/>
        <end position="327"/>
    </location>
</feature>
<feature type="compositionally biased region" description="Polar residues" evidence="1">
    <location>
        <begin position="41"/>
        <end position="53"/>
    </location>
</feature>
<reference evidence="2 3" key="1">
    <citation type="journal article" date="2022" name="bioRxiv">
        <title>Genomics of Preaxostyla Flagellates Illuminates Evolutionary Transitions and the Path Towards Mitochondrial Loss.</title>
        <authorList>
            <person name="Novak L.V.F."/>
            <person name="Treitli S.C."/>
            <person name="Pyrih J."/>
            <person name="Halakuc P."/>
            <person name="Pipaliya S.V."/>
            <person name="Vacek V."/>
            <person name="Brzon O."/>
            <person name="Soukal P."/>
            <person name="Eme L."/>
            <person name="Dacks J.B."/>
            <person name="Karnkowska A."/>
            <person name="Elias M."/>
            <person name="Hampl V."/>
        </authorList>
    </citation>
    <scope>NUCLEOTIDE SEQUENCE [LARGE SCALE GENOMIC DNA]</scope>
    <source>
        <strain evidence="2">NAU3</strain>
        <tissue evidence="2">Gut</tissue>
    </source>
</reference>